<dbReference type="EMBL" id="OZ021744">
    <property type="protein sequence ID" value="CAK9311989.1"/>
    <property type="molecule type" value="Genomic_DNA"/>
</dbReference>
<reference evidence="1 2" key="1">
    <citation type="submission" date="2024-03" db="EMBL/GenBank/DDBJ databases">
        <authorList>
            <person name="Gkanogiannis A."/>
            <person name="Becerra Lopez-Lavalle L."/>
        </authorList>
    </citation>
    <scope>NUCLEOTIDE SEQUENCE [LARGE SCALE GENOMIC DNA]</scope>
</reference>
<keyword evidence="2" id="KW-1185">Reference proteome</keyword>
<gene>
    <name evidence="1" type="ORF">CITCOLO1_LOCUS3665</name>
</gene>
<accession>A0ABP0XV08</accession>
<protein>
    <submittedName>
        <fullName evidence="1">Uncharacterized protein</fullName>
    </submittedName>
</protein>
<sequence length="52" mass="5892">MVPIHIWLPEVHVEAPTVSQVEDIVFAPVSSSSISKSFKVRKVLLARSEYHF</sequence>
<name>A0ABP0XV08_9ROSI</name>
<evidence type="ECO:0000313" key="2">
    <source>
        <dbReference type="Proteomes" id="UP001642487"/>
    </source>
</evidence>
<evidence type="ECO:0000313" key="1">
    <source>
        <dbReference type="EMBL" id="CAK9311989.1"/>
    </source>
</evidence>
<dbReference type="Proteomes" id="UP001642487">
    <property type="component" value="Chromosome 10"/>
</dbReference>
<proteinExistence type="predicted"/>
<organism evidence="1 2">
    <name type="scientific">Citrullus colocynthis</name>
    <name type="common">colocynth</name>
    <dbReference type="NCBI Taxonomy" id="252529"/>
    <lineage>
        <taxon>Eukaryota</taxon>
        <taxon>Viridiplantae</taxon>
        <taxon>Streptophyta</taxon>
        <taxon>Embryophyta</taxon>
        <taxon>Tracheophyta</taxon>
        <taxon>Spermatophyta</taxon>
        <taxon>Magnoliopsida</taxon>
        <taxon>eudicotyledons</taxon>
        <taxon>Gunneridae</taxon>
        <taxon>Pentapetalae</taxon>
        <taxon>rosids</taxon>
        <taxon>fabids</taxon>
        <taxon>Cucurbitales</taxon>
        <taxon>Cucurbitaceae</taxon>
        <taxon>Benincaseae</taxon>
        <taxon>Citrullus</taxon>
    </lineage>
</organism>